<dbReference type="Pfam" id="PF02884">
    <property type="entry name" value="Lyase_8_C"/>
    <property type="match status" value="1"/>
</dbReference>
<dbReference type="CDD" id="cd01083">
    <property type="entry name" value="GAG_Lyase"/>
    <property type="match status" value="1"/>
</dbReference>
<name>A0A3G9IU98_9BACL</name>
<dbReference type="InterPro" id="IPR038970">
    <property type="entry name" value="Lyase_8"/>
</dbReference>
<keyword evidence="2" id="KW-0732">Signal</keyword>
<evidence type="ECO:0000256" key="4">
    <source>
        <dbReference type="PIRSR" id="PIRSR638970-1"/>
    </source>
</evidence>
<evidence type="ECO:0000313" key="6">
    <source>
        <dbReference type="Proteomes" id="UP000275368"/>
    </source>
</evidence>
<feature type="active site" evidence="4">
    <location>
        <position position="278"/>
    </location>
</feature>
<dbReference type="InterPro" id="IPR003159">
    <property type="entry name" value="Lyase_8_central_dom"/>
</dbReference>
<dbReference type="Gene3D" id="1.50.10.100">
    <property type="entry name" value="Chondroitin AC/alginate lyase"/>
    <property type="match status" value="1"/>
</dbReference>
<dbReference type="SUPFAM" id="SSF49863">
    <property type="entry name" value="Hyaluronate lyase-like, C-terminal domain"/>
    <property type="match status" value="1"/>
</dbReference>
<dbReference type="InterPro" id="IPR004103">
    <property type="entry name" value="Lyase_8_C"/>
</dbReference>
<organism evidence="5 6">
    <name type="scientific">Paenibacillus baekrokdamisoli</name>
    <dbReference type="NCBI Taxonomy" id="1712516"/>
    <lineage>
        <taxon>Bacteria</taxon>
        <taxon>Bacillati</taxon>
        <taxon>Bacillota</taxon>
        <taxon>Bacilli</taxon>
        <taxon>Bacillales</taxon>
        <taxon>Paenibacillaceae</taxon>
        <taxon>Paenibacillus</taxon>
    </lineage>
</organism>
<dbReference type="KEGG" id="pbk:Back11_31770"/>
<feature type="active site" evidence="4">
    <location>
        <position position="332"/>
    </location>
</feature>
<keyword evidence="6" id="KW-1185">Reference proteome</keyword>
<dbReference type="Proteomes" id="UP000275368">
    <property type="component" value="Chromosome"/>
</dbReference>
<dbReference type="PANTHER" id="PTHR38481:SF1">
    <property type="entry name" value="HYALURONATE LYASE"/>
    <property type="match status" value="1"/>
</dbReference>
<dbReference type="PANTHER" id="PTHR38481">
    <property type="entry name" value="HYALURONATE LYASE"/>
    <property type="match status" value="1"/>
</dbReference>
<comment type="similarity">
    <text evidence="1">Belongs to the polysaccharide lyase 8 family.</text>
</comment>
<dbReference type="RefSeq" id="WP_125658945.1">
    <property type="nucleotide sequence ID" value="NZ_AP019308.1"/>
</dbReference>
<dbReference type="SUPFAM" id="SSF74650">
    <property type="entry name" value="Galactose mutarotase-like"/>
    <property type="match status" value="1"/>
</dbReference>
<evidence type="ECO:0000256" key="1">
    <source>
        <dbReference type="ARBA" id="ARBA00006699"/>
    </source>
</evidence>
<sequence length="793" mass="89330">MFISNKKKVIVVILMSFLGGFLWPQSSEHADGADNYAQIRQRWVVRLVGEGQTNVIDPDLKQWNQGVASEVSNTRYTGYLDRMNKGANLASLWPDLTKWSSDPLYSGDIYQAYSRLRSMALAYAAKGTALYHQQNLKNSIVSGLDWMYANRYNERVVPTPRSNWWDWQIGIPLLLNDIVVLMYDQLNSNQVAQYMRAVDKFCPDPTIQYDFKQEETGANRVDKAMIVIIKGILQKNALEIVRGRDALSKVFEYVEVGDGFYRDGSFIQHSNIAYTGGYGYVLLDHLADVLYLLNGSEWSINDLNVSNVYQWVFNSFAPLMYKGIIMDMVRGRNIARSSWQDNNIGREINMAILRLSEFAPAGVNTMLKQIVKGAVQEDRQYSNYYTGLDAFHIKRIKQLLNDKLIIPVAKKNQSIVFAAMDRAVHQRKDFAFAISMTSERIANYERINNENLRGWYTGAGMTYLYNSDMHQYNEEFWPTVDPYRLPGTTTDGTTRNAGALSSASWVGGTVLGEYSVVGMDVASKDSSLLGKKSWFMFDDEIVALGAGISEGSGRKVETIIDNRKLIANGSNLLKVDGLLQSSSLNWDKTFQNVHWAHFQGNGTVSNIGYFFPDEANVQGKREARSGSWNQLNSGDSSRVIKASYLSLSFDHGSSPQDVKYAYVLLPNKTAIETSLYSKNPNIVILENSTNVQAVREQTLNMTAVNFWTSGTYGTINVDAPASMMLQESGKNLLLSIADPTQKQEKINVELNKSASQIISVDNSVTVLETYPTIRLLIDTHDSHGRKFFVKFRQ</sequence>
<dbReference type="GO" id="GO:0030246">
    <property type="term" value="F:carbohydrate binding"/>
    <property type="evidence" value="ECO:0007669"/>
    <property type="project" value="InterPro"/>
</dbReference>
<dbReference type="OrthoDB" id="6636047at2"/>
<dbReference type="InterPro" id="IPR011013">
    <property type="entry name" value="Gal_mutarotase_sf_dom"/>
</dbReference>
<dbReference type="AlphaFoldDB" id="A0A3G9IU98"/>
<dbReference type="Gene3D" id="2.70.98.10">
    <property type="match status" value="1"/>
</dbReference>
<dbReference type="Pfam" id="PF08124">
    <property type="entry name" value="Lyase_8_N"/>
    <property type="match status" value="1"/>
</dbReference>
<evidence type="ECO:0000256" key="2">
    <source>
        <dbReference type="ARBA" id="ARBA00022729"/>
    </source>
</evidence>
<dbReference type="InterPro" id="IPR014718">
    <property type="entry name" value="GH-type_carb-bd"/>
</dbReference>
<keyword evidence="3 5" id="KW-0456">Lyase</keyword>
<dbReference type="Gene3D" id="2.60.220.10">
    <property type="entry name" value="Polysaccharide lyase family 8-like, C-terminal"/>
    <property type="match status" value="1"/>
</dbReference>
<dbReference type="Pfam" id="PF02278">
    <property type="entry name" value="Lyase_8"/>
    <property type="match status" value="1"/>
</dbReference>
<dbReference type="InterPro" id="IPR012970">
    <property type="entry name" value="Lyase_8_alpha_N"/>
</dbReference>
<accession>A0A3G9IU98</accession>
<dbReference type="EMBL" id="AP019308">
    <property type="protein sequence ID" value="BBH21832.1"/>
    <property type="molecule type" value="Genomic_DNA"/>
</dbReference>
<dbReference type="GO" id="GO:0005975">
    <property type="term" value="P:carbohydrate metabolic process"/>
    <property type="evidence" value="ECO:0007669"/>
    <property type="project" value="InterPro"/>
</dbReference>
<feature type="active site" evidence="4">
    <location>
        <position position="269"/>
    </location>
</feature>
<reference evidence="5 6" key="1">
    <citation type="submission" date="2018-11" db="EMBL/GenBank/DDBJ databases">
        <title>Complete genome sequence of Paenibacillus baekrokdamisoli strain KCTC 33723.</title>
        <authorList>
            <person name="Kang S.W."/>
            <person name="Lee K.C."/>
            <person name="Kim K.K."/>
            <person name="Kim J.S."/>
            <person name="Kim D.S."/>
            <person name="Ko S.H."/>
            <person name="Yang S.H."/>
            <person name="Lee J.S."/>
        </authorList>
    </citation>
    <scope>NUCLEOTIDE SEQUENCE [LARGE SCALE GENOMIC DNA]</scope>
    <source>
        <strain evidence="5 6">KCTC 33723</strain>
    </source>
</reference>
<dbReference type="SUPFAM" id="SSF48230">
    <property type="entry name" value="Chondroitin AC/alginate lyase"/>
    <property type="match status" value="1"/>
</dbReference>
<protein>
    <submittedName>
        <fullName evidence="5">Lyase</fullName>
    </submittedName>
</protein>
<proteinExistence type="inferred from homology"/>
<dbReference type="InterPro" id="IPR008929">
    <property type="entry name" value="Chondroitin_lyas"/>
</dbReference>
<evidence type="ECO:0000256" key="3">
    <source>
        <dbReference type="ARBA" id="ARBA00023239"/>
    </source>
</evidence>
<gene>
    <name evidence="5" type="ORF">Back11_31770</name>
</gene>
<dbReference type="GO" id="GO:0005576">
    <property type="term" value="C:extracellular region"/>
    <property type="evidence" value="ECO:0007669"/>
    <property type="project" value="InterPro"/>
</dbReference>
<dbReference type="InterPro" id="IPR011071">
    <property type="entry name" value="Lyase_8-like_C"/>
</dbReference>
<dbReference type="GO" id="GO:0016837">
    <property type="term" value="F:carbon-oxygen lyase activity, acting on polysaccharides"/>
    <property type="evidence" value="ECO:0007669"/>
    <property type="project" value="UniProtKB-ARBA"/>
</dbReference>
<evidence type="ECO:0000313" key="5">
    <source>
        <dbReference type="EMBL" id="BBH21832.1"/>
    </source>
</evidence>